<organism evidence="1">
    <name type="scientific">Rhizophora mucronata</name>
    <name type="common">Asiatic mangrove</name>
    <dbReference type="NCBI Taxonomy" id="61149"/>
    <lineage>
        <taxon>Eukaryota</taxon>
        <taxon>Viridiplantae</taxon>
        <taxon>Streptophyta</taxon>
        <taxon>Embryophyta</taxon>
        <taxon>Tracheophyta</taxon>
        <taxon>Spermatophyta</taxon>
        <taxon>Magnoliopsida</taxon>
        <taxon>eudicotyledons</taxon>
        <taxon>Gunneridae</taxon>
        <taxon>Pentapetalae</taxon>
        <taxon>rosids</taxon>
        <taxon>fabids</taxon>
        <taxon>Malpighiales</taxon>
        <taxon>Rhizophoraceae</taxon>
        <taxon>Rhizophora</taxon>
    </lineage>
</organism>
<name>A0A2P2N3V3_RHIMU</name>
<accession>A0A2P2N3V3</accession>
<evidence type="ECO:0000313" key="1">
    <source>
        <dbReference type="EMBL" id="MBX37161.1"/>
    </source>
</evidence>
<proteinExistence type="predicted"/>
<dbReference type="EMBL" id="GGEC01056677">
    <property type="protein sequence ID" value="MBX37161.1"/>
    <property type="molecule type" value="Transcribed_RNA"/>
</dbReference>
<dbReference type="AlphaFoldDB" id="A0A2P2N3V3"/>
<protein>
    <submittedName>
        <fullName evidence="1">Uncharacterized protein</fullName>
    </submittedName>
</protein>
<reference evidence="1" key="1">
    <citation type="submission" date="2018-02" db="EMBL/GenBank/DDBJ databases">
        <title>Rhizophora mucronata_Transcriptome.</title>
        <authorList>
            <person name="Meera S.P."/>
            <person name="Sreeshan A."/>
            <person name="Augustine A."/>
        </authorList>
    </citation>
    <scope>NUCLEOTIDE SEQUENCE</scope>
    <source>
        <tissue evidence="1">Leaf</tissue>
    </source>
</reference>
<sequence>MIQNSSIQQALSCRKFSSSNEIENESKLFY</sequence>